<proteinExistence type="predicted"/>
<gene>
    <name evidence="2" type="ORF">NBO_389g0010</name>
</gene>
<keyword evidence="1" id="KW-1133">Transmembrane helix</keyword>
<feature type="transmembrane region" description="Helical" evidence="1">
    <location>
        <begin position="40"/>
        <end position="60"/>
    </location>
</feature>
<reference evidence="2 3" key="1">
    <citation type="journal article" date="2013" name="BMC Genomics">
        <title>Comparative genomics of parasitic silkworm microsporidia reveal an association between genome expansion and host adaptation.</title>
        <authorList>
            <person name="Pan G."/>
            <person name="Xu J."/>
            <person name="Li T."/>
            <person name="Xia Q."/>
            <person name="Liu S.L."/>
            <person name="Zhang G."/>
            <person name="Li S."/>
            <person name="Li C."/>
            <person name="Liu H."/>
            <person name="Yang L."/>
            <person name="Liu T."/>
            <person name="Zhang X."/>
            <person name="Wu Z."/>
            <person name="Fan W."/>
            <person name="Dang X."/>
            <person name="Xiang H."/>
            <person name="Tao M."/>
            <person name="Li Y."/>
            <person name="Hu J."/>
            <person name="Li Z."/>
            <person name="Lin L."/>
            <person name="Luo J."/>
            <person name="Geng L."/>
            <person name="Wang L."/>
            <person name="Long M."/>
            <person name="Wan Y."/>
            <person name="He N."/>
            <person name="Zhang Z."/>
            <person name="Lu C."/>
            <person name="Keeling P.J."/>
            <person name="Wang J."/>
            <person name="Xiang Z."/>
            <person name="Zhou Z."/>
        </authorList>
    </citation>
    <scope>NUCLEOTIDE SEQUENCE [LARGE SCALE GENOMIC DNA]</scope>
    <source>
        <strain evidence="3">CQ1 / CVCC 102059</strain>
    </source>
</reference>
<feature type="transmembrane region" description="Helical" evidence="1">
    <location>
        <begin position="169"/>
        <end position="188"/>
    </location>
</feature>
<feature type="transmembrane region" description="Helical" evidence="1">
    <location>
        <begin position="92"/>
        <end position="112"/>
    </location>
</feature>
<feature type="transmembrane region" description="Helical" evidence="1">
    <location>
        <begin position="200"/>
        <end position="221"/>
    </location>
</feature>
<dbReference type="HOGENOM" id="CLU_1005087_0_0_1"/>
<feature type="transmembrane region" description="Helical" evidence="1">
    <location>
        <begin position="6"/>
        <end position="28"/>
    </location>
</feature>
<dbReference type="OrthoDB" id="2200319at2759"/>
<dbReference type="Proteomes" id="UP000016927">
    <property type="component" value="Unassembled WGS sequence"/>
</dbReference>
<dbReference type="EMBL" id="KB909297">
    <property type="protein sequence ID" value="EOB12639.1"/>
    <property type="molecule type" value="Genomic_DNA"/>
</dbReference>
<feature type="transmembrane region" description="Helical" evidence="1">
    <location>
        <begin position="66"/>
        <end position="87"/>
    </location>
</feature>
<organism evidence="2 3">
    <name type="scientific">Nosema bombycis (strain CQ1 / CVCC 102059)</name>
    <name type="common">Microsporidian parasite</name>
    <name type="synonym">Pebrine of silkworm</name>
    <dbReference type="NCBI Taxonomy" id="578461"/>
    <lineage>
        <taxon>Eukaryota</taxon>
        <taxon>Fungi</taxon>
        <taxon>Fungi incertae sedis</taxon>
        <taxon>Microsporidia</taxon>
        <taxon>Nosematidae</taxon>
        <taxon>Nosema</taxon>
    </lineage>
</organism>
<accession>R0M3P1</accession>
<evidence type="ECO:0000313" key="2">
    <source>
        <dbReference type="EMBL" id="EOB12639.1"/>
    </source>
</evidence>
<sequence>MHTFFIIFTFLFYAGLIIEVFFFREHLFDARLDFHENSKLFFYSCYLSVYSYVNIISLVSTKDITGLLTFFYVRIELFVTNLILFLIVDKAYYVLFVFGIDLGIYFYIFYIWDSIKSYIFQNYNKKIGSDTNIRKIFIQRSAYVSFQNFTYVNYALVILLRNQYEFNNALANTFLFVSIIPVFFSLVVRRFETEKEDKDAKLYAFISYLLTITLLISSFVIEAVTKDFINKFYLTYMMSLDLLHFLLLTIFCALDYRSFGKGLKVFYENKRVDKKIY</sequence>
<dbReference type="AlphaFoldDB" id="R0M3P1"/>
<protein>
    <submittedName>
        <fullName evidence="2">Uncharacterized protein</fullName>
    </submittedName>
</protein>
<keyword evidence="1" id="KW-0812">Transmembrane</keyword>
<keyword evidence="3" id="KW-1185">Reference proteome</keyword>
<name>R0M3P1_NOSB1</name>
<dbReference type="VEuPathDB" id="MicrosporidiaDB:NBO_389g0010"/>
<evidence type="ECO:0000256" key="1">
    <source>
        <dbReference type="SAM" id="Phobius"/>
    </source>
</evidence>
<keyword evidence="1" id="KW-0472">Membrane</keyword>
<evidence type="ECO:0000313" key="3">
    <source>
        <dbReference type="Proteomes" id="UP000016927"/>
    </source>
</evidence>
<feature type="transmembrane region" description="Helical" evidence="1">
    <location>
        <begin position="233"/>
        <end position="254"/>
    </location>
</feature>